<sequence>MNLTFGQLAGLIAAFAFLLLVVFICVSLSKLTQTINEMNKSIKTLTDDADGIAHEVEDLVQKTNTLMADINQKSAKIDPVFDAAADLAKSVSDLNTAGQDLAGHLKDSVQKTTKMSLAYNTGRKAFKVYRAFKARKQTTDSERK</sequence>
<evidence type="ECO:0000313" key="2">
    <source>
        <dbReference type="EMBL" id="QLL77559.1"/>
    </source>
</evidence>
<dbReference type="RefSeq" id="WP_009553026.1">
    <property type="nucleotide sequence ID" value="NZ_CALVCX010000035.1"/>
</dbReference>
<dbReference type="EMBL" id="CP047418">
    <property type="protein sequence ID" value="QLL77559.1"/>
    <property type="molecule type" value="Genomic_DNA"/>
</dbReference>
<feature type="transmembrane region" description="Helical" evidence="1">
    <location>
        <begin position="6"/>
        <end position="28"/>
    </location>
</feature>
<dbReference type="Gene3D" id="1.10.287.950">
    <property type="entry name" value="Methyl-accepting chemotaxis protein"/>
    <property type="match status" value="1"/>
</dbReference>
<dbReference type="Pfam" id="PF06103">
    <property type="entry name" value="DUF948"/>
    <property type="match status" value="1"/>
</dbReference>
<keyword evidence="1" id="KW-1133">Transmembrane helix</keyword>
<organism evidence="2 3">
    <name type="scientific">Ligilactobacillus saerimneri</name>
    <dbReference type="NCBI Taxonomy" id="228229"/>
    <lineage>
        <taxon>Bacteria</taxon>
        <taxon>Bacillati</taxon>
        <taxon>Bacillota</taxon>
        <taxon>Bacilli</taxon>
        <taxon>Lactobacillales</taxon>
        <taxon>Lactobacillaceae</taxon>
        <taxon>Ligilactobacillus</taxon>
    </lineage>
</organism>
<dbReference type="InterPro" id="IPR009293">
    <property type="entry name" value="UPF0478"/>
</dbReference>
<keyword evidence="1" id="KW-0812">Transmembrane</keyword>
<accession>A0A7H9EJE0</accession>
<keyword evidence="1" id="KW-0472">Membrane</keyword>
<dbReference type="AlphaFoldDB" id="A0A7H9EJE0"/>
<evidence type="ECO:0000313" key="3">
    <source>
        <dbReference type="Proteomes" id="UP000510886"/>
    </source>
</evidence>
<name>A0A7H9EJE0_9LACO</name>
<evidence type="ECO:0000256" key="1">
    <source>
        <dbReference type="SAM" id="Phobius"/>
    </source>
</evidence>
<proteinExistence type="predicted"/>
<dbReference type="PANTHER" id="PTHR40070:SF1">
    <property type="entry name" value="UPF0478 PROTEIN YTXG"/>
    <property type="match status" value="1"/>
</dbReference>
<dbReference type="PANTHER" id="PTHR40070">
    <property type="entry name" value="UPF0478 PROTEIN YTXG"/>
    <property type="match status" value="1"/>
</dbReference>
<dbReference type="Proteomes" id="UP000510886">
    <property type="component" value="Chromosome"/>
</dbReference>
<dbReference type="SUPFAM" id="SSF58104">
    <property type="entry name" value="Methyl-accepting chemotaxis protein (MCP) signaling domain"/>
    <property type="match status" value="1"/>
</dbReference>
<protein>
    <submittedName>
        <fullName evidence="2">DUF948 domain-containing protein</fullName>
    </submittedName>
</protein>
<reference evidence="2 3" key="1">
    <citation type="submission" date="2020-01" db="EMBL/GenBank/DDBJ databases">
        <title>Complete and circular genome sequences of six lactobacillus isolates from horses.</title>
        <authorList>
            <person name="Hassan H.M."/>
        </authorList>
    </citation>
    <scope>NUCLEOTIDE SEQUENCE [LARGE SCALE GENOMIC DNA]</scope>
    <source>
        <strain evidence="2 3">1A</strain>
    </source>
</reference>
<dbReference type="KEGG" id="lsw:GTO87_02345"/>
<gene>
    <name evidence="2" type="ORF">GTO87_02345</name>
</gene>